<evidence type="ECO:0000256" key="10">
    <source>
        <dbReference type="RuleBase" id="RU363063"/>
    </source>
</evidence>
<accession>A0A1X0NQ61</accession>
<dbReference type="GO" id="GO:0000139">
    <property type="term" value="C:Golgi membrane"/>
    <property type="evidence" value="ECO:0007669"/>
    <property type="project" value="UniProtKB-SubCell"/>
</dbReference>
<keyword evidence="13" id="KW-1185">Reference proteome</keyword>
<dbReference type="InterPro" id="IPR002659">
    <property type="entry name" value="Glyco_trans_31"/>
</dbReference>
<evidence type="ECO:0000313" key="12">
    <source>
        <dbReference type="EMBL" id="ORC86741.1"/>
    </source>
</evidence>
<dbReference type="RefSeq" id="XP_028880807.1">
    <property type="nucleotide sequence ID" value="XM_029027930.1"/>
</dbReference>
<evidence type="ECO:0000256" key="4">
    <source>
        <dbReference type="ARBA" id="ARBA00022679"/>
    </source>
</evidence>
<keyword evidence="7" id="KW-1133">Transmembrane helix</keyword>
<feature type="chain" id="PRO_5012732947" description="Hexosyltransferase" evidence="11">
    <location>
        <begin position="25"/>
        <end position="384"/>
    </location>
</feature>
<evidence type="ECO:0000256" key="8">
    <source>
        <dbReference type="ARBA" id="ARBA00023034"/>
    </source>
</evidence>
<keyword evidence="6" id="KW-0735">Signal-anchor</keyword>
<gene>
    <name evidence="12" type="ORF">TM35_000261930</name>
</gene>
<evidence type="ECO:0000256" key="5">
    <source>
        <dbReference type="ARBA" id="ARBA00022692"/>
    </source>
</evidence>
<evidence type="ECO:0000313" key="13">
    <source>
        <dbReference type="Proteomes" id="UP000192257"/>
    </source>
</evidence>
<dbReference type="Proteomes" id="UP000192257">
    <property type="component" value="Unassembled WGS sequence"/>
</dbReference>
<dbReference type="EC" id="2.4.1.-" evidence="10"/>
<protein>
    <recommendedName>
        <fullName evidence="10">Hexosyltransferase</fullName>
        <ecNumber evidence="10">2.4.1.-</ecNumber>
    </recommendedName>
</protein>
<evidence type="ECO:0000256" key="7">
    <source>
        <dbReference type="ARBA" id="ARBA00022989"/>
    </source>
</evidence>
<evidence type="ECO:0000256" key="2">
    <source>
        <dbReference type="ARBA" id="ARBA00008661"/>
    </source>
</evidence>
<reference evidence="12 13" key="1">
    <citation type="submission" date="2017-03" db="EMBL/GenBank/DDBJ databases">
        <title>An alternative strategy for trypanosome survival in the mammalian bloodstream revealed through genome and transcriptome analysis of the ubiquitous bovine parasite Trypanosoma (Megatrypanum) theileri.</title>
        <authorList>
            <person name="Kelly S."/>
            <person name="Ivens A."/>
            <person name="Mott A."/>
            <person name="O'Neill E."/>
            <person name="Emms D."/>
            <person name="Macleod O."/>
            <person name="Voorheis P."/>
            <person name="Matthews J."/>
            <person name="Matthews K."/>
            <person name="Carrington M."/>
        </authorList>
    </citation>
    <scope>NUCLEOTIDE SEQUENCE [LARGE SCALE GENOMIC DNA]</scope>
    <source>
        <strain evidence="12">Edinburgh</strain>
    </source>
</reference>
<evidence type="ECO:0000256" key="9">
    <source>
        <dbReference type="ARBA" id="ARBA00023136"/>
    </source>
</evidence>
<evidence type="ECO:0000256" key="3">
    <source>
        <dbReference type="ARBA" id="ARBA00022676"/>
    </source>
</evidence>
<keyword evidence="4 12" id="KW-0808">Transferase</keyword>
<evidence type="ECO:0000256" key="11">
    <source>
        <dbReference type="SAM" id="SignalP"/>
    </source>
</evidence>
<dbReference type="Gene3D" id="3.90.550.50">
    <property type="match status" value="1"/>
</dbReference>
<organism evidence="12 13">
    <name type="scientific">Trypanosoma theileri</name>
    <dbReference type="NCBI Taxonomy" id="67003"/>
    <lineage>
        <taxon>Eukaryota</taxon>
        <taxon>Discoba</taxon>
        <taxon>Euglenozoa</taxon>
        <taxon>Kinetoplastea</taxon>
        <taxon>Metakinetoplastina</taxon>
        <taxon>Trypanosomatida</taxon>
        <taxon>Trypanosomatidae</taxon>
        <taxon>Trypanosoma</taxon>
    </lineage>
</organism>
<keyword evidence="8 10" id="KW-0333">Golgi apparatus</keyword>
<comment type="caution">
    <text evidence="12">The sequence shown here is derived from an EMBL/GenBank/DDBJ whole genome shotgun (WGS) entry which is preliminary data.</text>
</comment>
<evidence type="ECO:0000256" key="6">
    <source>
        <dbReference type="ARBA" id="ARBA00022968"/>
    </source>
</evidence>
<name>A0A1X0NQ61_9TRYP</name>
<sequence length="384" mass="44564">MVQYSTPKRVIATTLFFILLTLQAFIGHRYYDADTAVTSSGYPSDTSLNLTAAVKPHSPDATADNEYLRYIPHSTIEMWRERDYLIVFGIPSVDISTRRRRRDLQRTTCWQFPGVARRANNFTGAMLVLYVLARHPSHGYKHSAALVDEADEYHDIITLPMNDALPTTKKTIGGGGFWGTEAEISMSRKTYFWLELALRVFPNVNYIAKGDDDMFLRVPQFLADLHTLPRRRVYWGMPLGWSVRKRRINYRFRYAAGMCYTLSRDVVQQFVSYKPLQRLVEMPYSKMREPKFLSLNMQDEDKVVGQVLRVEQRHHHSIFVGAAPCSFHDILNDTGHYSVTWRSVVIHHLREDDYGKLMERFGNDTTHSSRLEMVRGRGYIQFVC</sequence>
<dbReference type="OrthoDB" id="252344at2759"/>
<dbReference type="EMBL" id="NBCO01000026">
    <property type="protein sequence ID" value="ORC86741.1"/>
    <property type="molecule type" value="Genomic_DNA"/>
</dbReference>
<proteinExistence type="inferred from homology"/>
<dbReference type="PANTHER" id="PTHR11214:SF351">
    <property type="entry name" value="BETA-1,3-GALACTOSYLTRANSFERASE PVG3"/>
    <property type="match status" value="1"/>
</dbReference>
<dbReference type="GO" id="GO:0016758">
    <property type="term" value="F:hexosyltransferase activity"/>
    <property type="evidence" value="ECO:0007669"/>
    <property type="project" value="InterPro"/>
</dbReference>
<dbReference type="GeneID" id="39987710"/>
<dbReference type="VEuPathDB" id="TriTrypDB:TM35_000261930"/>
<feature type="signal peptide" evidence="11">
    <location>
        <begin position="1"/>
        <end position="24"/>
    </location>
</feature>
<comment type="similarity">
    <text evidence="2 10">Belongs to the glycosyltransferase 31 family.</text>
</comment>
<keyword evidence="3 10" id="KW-0328">Glycosyltransferase</keyword>
<keyword evidence="5" id="KW-0812">Transmembrane</keyword>
<evidence type="ECO:0000256" key="1">
    <source>
        <dbReference type="ARBA" id="ARBA00004323"/>
    </source>
</evidence>
<keyword evidence="11" id="KW-0732">Signal</keyword>
<keyword evidence="9" id="KW-0472">Membrane</keyword>
<dbReference type="AlphaFoldDB" id="A0A1X0NQ61"/>
<dbReference type="PANTHER" id="PTHR11214">
    <property type="entry name" value="BETA-1,3-N-ACETYLGLUCOSAMINYLTRANSFERASE"/>
    <property type="match status" value="1"/>
</dbReference>
<comment type="subcellular location">
    <subcellularLocation>
        <location evidence="1 10">Golgi apparatus membrane</location>
        <topology evidence="1 10">Single-pass type II membrane protein</topology>
    </subcellularLocation>
</comment>